<dbReference type="CDD" id="cd07177">
    <property type="entry name" value="terB_like"/>
    <property type="match status" value="1"/>
</dbReference>
<name>A0A5C6X6X9_9DELT</name>
<organism evidence="1 2">
    <name type="scientific">Lujinxingia vulgaris</name>
    <dbReference type="NCBI Taxonomy" id="2600176"/>
    <lineage>
        <taxon>Bacteria</taxon>
        <taxon>Deltaproteobacteria</taxon>
        <taxon>Bradymonadales</taxon>
        <taxon>Lujinxingiaceae</taxon>
        <taxon>Lujinxingia</taxon>
    </lineage>
</organism>
<dbReference type="InterPro" id="IPR029024">
    <property type="entry name" value="TerB-like"/>
</dbReference>
<dbReference type="AlphaFoldDB" id="A0A5C6X6X9"/>
<evidence type="ECO:0008006" key="3">
    <source>
        <dbReference type="Google" id="ProtNLM"/>
    </source>
</evidence>
<evidence type="ECO:0000313" key="1">
    <source>
        <dbReference type="EMBL" id="TXD35449.1"/>
    </source>
</evidence>
<dbReference type="Proteomes" id="UP000321412">
    <property type="component" value="Unassembled WGS sequence"/>
</dbReference>
<sequence length="154" mass="17433">MPIFQMIANKLTERRFAKLTQEQNEALIDTLVATKVIDGKILPEEEQELAEAVNMLTWNGSHSPEGFVQASIARARQIQPTPNALSELFVTLGTRLGDEWLREEAYYLSSLVAISDQEVHEDERVLLQSMVQAFGISAETQSLIIRKISREENF</sequence>
<dbReference type="SUPFAM" id="SSF158682">
    <property type="entry name" value="TerB-like"/>
    <property type="match status" value="1"/>
</dbReference>
<reference evidence="1 2" key="1">
    <citation type="submission" date="2019-08" db="EMBL/GenBank/DDBJ databases">
        <title>Bradymonadales sp. TMQ4.</title>
        <authorList>
            <person name="Liang Q."/>
        </authorList>
    </citation>
    <scope>NUCLEOTIDE SEQUENCE [LARGE SCALE GENOMIC DNA]</scope>
    <source>
        <strain evidence="1 2">TMQ4</strain>
    </source>
</reference>
<dbReference type="Gene3D" id="1.10.3680.10">
    <property type="entry name" value="TerB-like"/>
    <property type="match status" value="1"/>
</dbReference>
<gene>
    <name evidence="1" type="ORF">FRC98_16685</name>
</gene>
<dbReference type="EMBL" id="VOSM01000009">
    <property type="protein sequence ID" value="TXD35449.1"/>
    <property type="molecule type" value="Genomic_DNA"/>
</dbReference>
<keyword evidence="2" id="KW-1185">Reference proteome</keyword>
<dbReference type="OrthoDB" id="5507706at2"/>
<accession>A0A5C6X6X9</accession>
<proteinExistence type="predicted"/>
<comment type="caution">
    <text evidence="1">The sequence shown here is derived from an EMBL/GenBank/DDBJ whole genome shotgun (WGS) entry which is preliminary data.</text>
</comment>
<dbReference type="RefSeq" id="WP_146982567.1">
    <property type="nucleotide sequence ID" value="NZ_VOSM01000009.1"/>
</dbReference>
<evidence type="ECO:0000313" key="2">
    <source>
        <dbReference type="Proteomes" id="UP000321412"/>
    </source>
</evidence>
<protein>
    <recommendedName>
        <fullName evidence="3">Co-chaperone DjlA N-terminal domain-containing protein</fullName>
    </recommendedName>
</protein>